<feature type="transmembrane region" description="Helical" evidence="2">
    <location>
        <begin position="237"/>
        <end position="257"/>
    </location>
</feature>
<keyword evidence="2" id="KW-1133">Transmembrane helix</keyword>
<evidence type="ECO:0000313" key="5">
    <source>
        <dbReference type="Proteomes" id="UP000001861"/>
    </source>
</evidence>
<feature type="region of interest" description="Disordered" evidence="1">
    <location>
        <begin position="300"/>
        <end position="335"/>
    </location>
</feature>
<dbReference type="KEGG" id="cci:CC1G_08915"/>
<evidence type="ECO:0000256" key="1">
    <source>
        <dbReference type="SAM" id="MobiDB-lite"/>
    </source>
</evidence>
<sequence>MSDAPGLPSPTLLVGPILVGALASFLLFGAFVVQAFHYWSTLTPDDRKKLPIFVGFIAVIEIVNIAFIFDSAWHGLVESLIDPSAMTRPPATGPILQMLSGLVAASVQTFFAWRVSVLASNIWEKGVAALIALFAAAELMLAITVGAQFIMLNRDGSLIQKIGTTIGLQLGAALICDFLITISMVALLSRYKGRIAIAETKSVLNSITLNVIENGLITTVFASLNLAFFFARPGDQIHLAFHYVIGRLYANVLLASLNSRRRLHNSQRGATTHSTSHGGAIKLTARTLEQPHIISTDAKSGMLTSSSETQFTKPHTLGDLDLEERGEGPSPNSNMLVSISKEVFVEN</sequence>
<dbReference type="STRING" id="240176.A8P8B2"/>
<evidence type="ECO:0000256" key="2">
    <source>
        <dbReference type="SAM" id="Phobius"/>
    </source>
</evidence>
<dbReference type="OMA" id="FHRECEM"/>
<dbReference type="EMBL" id="AACS02000005">
    <property type="protein sequence ID" value="EAU82303.1"/>
    <property type="molecule type" value="Genomic_DNA"/>
</dbReference>
<dbReference type="PANTHER" id="PTHR40465:SF1">
    <property type="entry name" value="DUF6534 DOMAIN-CONTAINING PROTEIN"/>
    <property type="match status" value="1"/>
</dbReference>
<gene>
    <name evidence="4" type="ORF">CC1G_08915</name>
</gene>
<accession>A8P8B2</accession>
<feature type="compositionally biased region" description="Polar residues" evidence="1">
    <location>
        <begin position="302"/>
        <end position="313"/>
    </location>
</feature>
<feature type="transmembrane region" description="Helical" evidence="2">
    <location>
        <begin position="12"/>
        <end position="38"/>
    </location>
</feature>
<dbReference type="Proteomes" id="UP000001861">
    <property type="component" value="Unassembled WGS sequence"/>
</dbReference>
<reference evidence="4 5" key="1">
    <citation type="journal article" date="2010" name="Proc. Natl. Acad. Sci. U.S.A.">
        <title>Insights into evolution of multicellular fungi from the assembled chromosomes of the mushroom Coprinopsis cinerea (Coprinus cinereus).</title>
        <authorList>
            <person name="Stajich J.E."/>
            <person name="Wilke S.K."/>
            <person name="Ahren D."/>
            <person name="Au C.H."/>
            <person name="Birren B.W."/>
            <person name="Borodovsky M."/>
            <person name="Burns C."/>
            <person name="Canback B."/>
            <person name="Casselton L.A."/>
            <person name="Cheng C.K."/>
            <person name="Deng J."/>
            <person name="Dietrich F.S."/>
            <person name="Fargo D.C."/>
            <person name="Farman M.L."/>
            <person name="Gathman A.C."/>
            <person name="Goldberg J."/>
            <person name="Guigo R."/>
            <person name="Hoegger P.J."/>
            <person name="Hooker J.B."/>
            <person name="Huggins A."/>
            <person name="James T.Y."/>
            <person name="Kamada T."/>
            <person name="Kilaru S."/>
            <person name="Kodira C."/>
            <person name="Kues U."/>
            <person name="Kupfer D."/>
            <person name="Kwan H.S."/>
            <person name="Lomsadze A."/>
            <person name="Li W."/>
            <person name="Lilly W.W."/>
            <person name="Ma L.J."/>
            <person name="Mackey A.J."/>
            <person name="Manning G."/>
            <person name="Martin F."/>
            <person name="Muraguchi H."/>
            <person name="Natvig D.O."/>
            <person name="Palmerini H."/>
            <person name="Ramesh M.A."/>
            <person name="Rehmeyer C.J."/>
            <person name="Roe B.A."/>
            <person name="Shenoy N."/>
            <person name="Stanke M."/>
            <person name="Ter-Hovhannisyan V."/>
            <person name="Tunlid A."/>
            <person name="Velagapudi R."/>
            <person name="Vision T.J."/>
            <person name="Zeng Q."/>
            <person name="Zolan M.E."/>
            <person name="Pukkila P.J."/>
        </authorList>
    </citation>
    <scope>NUCLEOTIDE SEQUENCE [LARGE SCALE GENOMIC DNA]</scope>
    <source>
        <strain evidence="5">Okayama-7 / 130 / ATCC MYA-4618 / FGSC 9003</strain>
    </source>
</reference>
<dbReference type="InterPro" id="IPR045339">
    <property type="entry name" value="DUF6534"/>
</dbReference>
<keyword evidence="2" id="KW-0472">Membrane</keyword>
<protein>
    <recommendedName>
        <fullName evidence="3">DUF6534 domain-containing protein</fullName>
    </recommendedName>
</protein>
<dbReference type="InParanoid" id="A8P8B2"/>
<dbReference type="GeneID" id="6016152"/>
<dbReference type="Pfam" id="PF20152">
    <property type="entry name" value="DUF6534"/>
    <property type="match status" value="1"/>
</dbReference>
<feature type="transmembrane region" description="Helical" evidence="2">
    <location>
        <begin position="127"/>
        <end position="150"/>
    </location>
</feature>
<organism evidence="4 5">
    <name type="scientific">Coprinopsis cinerea (strain Okayama-7 / 130 / ATCC MYA-4618 / FGSC 9003)</name>
    <name type="common">Inky cap fungus</name>
    <name type="synonym">Hormographiella aspergillata</name>
    <dbReference type="NCBI Taxonomy" id="240176"/>
    <lineage>
        <taxon>Eukaryota</taxon>
        <taxon>Fungi</taxon>
        <taxon>Dikarya</taxon>
        <taxon>Basidiomycota</taxon>
        <taxon>Agaricomycotina</taxon>
        <taxon>Agaricomycetes</taxon>
        <taxon>Agaricomycetidae</taxon>
        <taxon>Agaricales</taxon>
        <taxon>Agaricineae</taxon>
        <taxon>Psathyrellaceae</taxon>
        <taxon>Coprinopsis</taxon>
    </lineage>
</organism>
<name>A8P8B2_COPC7</name>
<comment type="caution">
    <text evidence="4">The sequence shown here is derived from an EMBL/GenBank/DDBJ whole genome shotgun (WGS) entry which is preliminary data.</text>
</comment>
<feature type="transmembrane region" description="Helical" evidence="2">
    <location>
        <begin position="50"/>
        <end position="69"/>
    </location>
</feature>
<keyword evidence="2" id="KW-0812">Transmembrane</keyword>
<evidence type="ECO:0000313" key="4">
    <source>
        <dbReference type="EMBL" id="EAU82303.1"/>
    </source>
</evidence>
<feature type="domain" description="DUF6534" evidence="3">
    <location>
        <begin position="173"/>
        <end position="262"/>
    </location>
</feature>
<dbReference type="AlphaFoldDB" id="A8P8B2"/>
<dbReference type="RefSeq" id="XP_001839536.1">
    <property type="nucleotide sequence ID" value="XM_001839484.1"/>
</dbReference>
<proteinExistence type="predicted"/>
<feature type="transmembrane region" description="Helical" evidence="2">
    <location>
        <begin position="170"/>
        <end position="188"/>
    </location>
</feature>
<dbReference type="OrthoDB" id="3223377at2759"/>
<dbReference type="VEuPathDB" id="FungiDB:CC1G_08915"/>
<dbReference type="eggNOG" id="ENOG502T8DX">
    <property type="taxonomic scope" value="Eukaryota"/>
</dbReference>
<evidence type="ECO:0000259" key="3">
    <source>
        <dbReference type="Pfam" id="PF20152"/>
    </source>
</evidence>
<keyword evidence="5" id="KW-1185">Reference proteome</keyword>
<dbReference type="PANTHER" id="PTHR40465">
    <property type="entry name" value="CHROMOSOME 1, WHOLE GENOME SHOTGUN SEQUENCE"/>
    <property type="match status" value="1"/>
</dbReference>
<feature type="transmembrane region" description="Helical" evidence="2">
    <location>
        <begin position="209"/>
        <end position="231"/>
    </location>
</feature>
<feature type="transmembrane region" description="Helical" evidence="2">
    <location>
        <begin position="95"/>
        <end position="115"/>
    </location>
</feature>